<dbReference type="AlphaFoldDB" id="C1GCJ9"/>
<evidence type="ECO:0000259" key="10">
    <source>
        <dbReference type="PROSITE" id="PS51278"/>
    </source>
</evidence>
<feature type="region of interest" description="Disordered" evidence="8">
    <location>
        <begin position="537"/>
        <end position="570"/>
    </location>
</feature>
<dbReference type="PROSITE" id="PS51278">
    <property type="entry name" value="GATASE_TYPE_2"/>
    <property type="match status" value="1"/>
</dbReference>
<dbReference type="Gene3D" id="3.60.20.10">
    <property type="entry name" value="Glutamine Phosphoribosylpyrophosphate, subunit 1, domain 1"/>
    <property type="match status" value="1"/>
</dbReference>
<dbReference type="Pfam" id="PF13522">
    <property type="entry name" value="GATase_6"/>
    <property type="match status" value="1"/>
</dbReference>
<accession>C1GCJ9</accession>
<comment type="pathway">
    <text evidence="1">Purine metabolism; IMP biosynthesis via de novo pathway; N(1)-(5-phospho-D-ribosyl)glycinamide from 5-phospho-alpha-D-ribose 1-diphosphate: step 1/2.</text>
</comment>
<dbReference type="SUPFAM" id="SSF53271">
    <property type="entry name" value="PRTase-like"/>
    <property type="match status" value="1"/>
</dbReference>
<dbReference type="Gene3D" id="3.40.50.2020">
    <property type="match status" value="1"/>
</dbReference>
<dbReference type="STRING" id="502780.C1GCJ9"/>
<evidence type="ECO:0000256" key="1">
    <source>
        <dbReference type="ARBA" id="ARBA00005209"/>
    </source>
</evidence>
<dbReference type="EMBL" id="KN275961">
    <property type="protein sequence ID" value="EEH48642.1"/>
    <property type="molecule type" value="Genomic_DNA"/>
</dbReference>
<sequence>MCGILALILADTAAIAGIDLHEALYLLQHRGQDACGISTCASGGRIFQCKGNGMAAKVFQDGAKVADLPGFMGIAHLRYPTAGSSATAEAQPFYVNSPYGISLAHNGNLINASDLKGFLDYDAHRHINTDSDSELMLNVFANELNETKKARVNHHDVFTSLSRMYERCQGGWACTAMIAGFGVLGFRDAYGIRPLVLGSRPSATSASGMDYMMASETVALDQLGFSNIQDIQPGQAVIIQKGGTPVFRQVYPRQAYTPDIFEYVYFARPDSVIDGISVYRSRQRMGDKLAQTIVKSLGAEAIADIDVVIPIPETSNTSAASVARYLDKPYCQGFVKNRYVFRTFIMPEQKARQKGVRRKLNAMAAEFKGRNVLLVDDSIVRGTTSREIVTMAREAGAKKVHFASCAPPITHAHIYGIDLASSSELVAHNRDATSIARHIGADSVIFQTLSDLKEACANAGAENDQKGNRPQDFEVGVFCGKYVTPVPEGYFERLEKVRGAGRMMEVVERARRAVVEGMASERGGVLVAVNRTADVGEDVSAAGGKGDGENKEEEEEAEGEKELANGNGNGNGNGFGGIALDVGRVPIQVIPGAVRPRMMHDDASHTPQVKERMDISLHNFGDYS</sequence>
<evidence type="ECO:0000256" key="2">
    <source>
        <dbReference type="ARBA" id="ARBA00010138"/>
    </source>
</evidence>
<dbReference type="UniPathway" id="UPA00074">
    <property type="reaction ID" value="UER00124"/>
</dbReference>
<evidence type="ECO:0000256" key="3">
    <source>
        <dbReference type="ARBA" id="ARBA00011941"/>
    </source>
</evidence>
<reference evidence="11 12" key="1">
    <citation type="journal article" date="2011" name="PLoS Genet.">
        <title>Comparative genomic analysis of human fungal pathogens causing paracoccidioidomycosis.</title>
        <authorList>
            <person name="Desjardins C.A."/>
            <person name="Champion M.D."/>
            <person name="Holder J.W."/>
            <person name="Muszewska A."/>
            <person name="Goldberg J."/>
            <person name="Bailao A.M."/>
            <person name="Brigido M.M."/>
            <person name="Ferreira M.E."/>
            <person name="Garcia A.M."/>
            <person name="Grynberg M."/>
            <person name="Gujja S."/>
            <person name="Heiman D.I."/>
            <person name="Henn M.R."/>
            <person name="Kodira C.D."/>
            <person name="Leon-Narvaez H."/>
            <person name="Longo L.V."/>
            <person name="Ma L.J."/>
            <person name="Malavazi I."/>
            <person name="Matsuo A.L."/>
            <person name="Morais F.V."/>
            <person name="Pereira M."/>
            <person name="Rodriguez-Brito S."/>
            <person name="Sakthikumar S."/>
            <person name="Salem-Izacc S.M."/>
            <person name="Sykes S.M."/>
            <person name="Teixeira M.M."/>
            <person name="Vallejo M.C."/>
            <person name="Walter M.E."/>
            <person name="Yandava C."/>
            <person name="Young S."/>
            <person name="Zeng Q."/>
            <person name="Zucker J."/>
            <person name="Felipe M.S."/>
            <person name="Goldman G.H."/>
            <person name="Haas B.J."/>
            <person name="McEwen J.G."/>
            <person name="Nino-Vega G."/>
            <person name="Puccia R."/>
            <person name="San-Blas G."/>
            <person name="Soares C.M."/>
            <person name="Birren B.W."/>
            <person name="Cuomo C.A."/>
        </authorList>
    </citation>
    <scope>NUCLEOTIDE SEQUENCE [LARGE SCALE GENOMIC DNA]</scope>
    <source>
        <strain evidence="11 12">Pb18</strain>
    </source>
</reference>
<keyword evidence="7" id="KW-0315">Glutamine amidotransferase</keyword>
<dbReference type="eggNOG" id="KOG0572">
    <property type="taxonomic scope" value="Eukaryota"/>
</dbReference>
<dbReference type="PANTHER" id="PTHR11907">
    <property type="entry name" value="AMIDOPHOSPHORIBOSYLTRANSFERASE"/>
    <property type="match status" value="1"/>
</dbReference>
<comment type="similarity">
    <text evidence="2">In the C-terminal section; belongs to the purine/pyrimidine phosphoribosyltransferase family.</text>
</comment>
<dbReference type="GO" id="GO:0009113">
    <property type="term" value="P:purine nucleobase biosynthetic process"/>
    <property type="evidence" value="ECO:0007669"/>
    <property type="project" value="InterPro"/>
</dbReference>
<evidence type="ECO:0000256" key="9">
    <source>
        <dbReference type="SAM" id="SignalP"/>
    </source>
</evidence>
<evidence type="ECO:0000313" key="11">
    <source>
        <dbReference type="EMBL" id="EEH48642.1"/>
    </source>
</evidence>
<dbReference type="OMA" id="IRHFGVK"/>
<dbReference type="GO" id="GO:0004044">
    <property type="term" value="F:amidophosphoribosyltransferase activity"/>
    <property type="evidence" value="ECO:0007669"/>
    <property type="project" value="UniProtKB-EC"/>
</dbReference>
<evidence type="ECO:0000313" key="12">
    <source>
        <dbReference type="Proteomes" id="UP000001628"/>
    </source>
</evidence>
<dbReference type="CDD" id="cd06223">
    <property type="entry name" value="PRTases_typeI"/>
    <property type="match status" value="1"/>
</dbReference>
<evidence type="ECO:0000256" key="7">
    <source>
        <dbReference type="ARBA" id="ARBA00022962"/>
    </source>
</evidence>
<dbReference type="NCBIfam" id="TIGR01134">
    <property type="entry name" value="purF"/>
    <property type="match status" value="1"/>
</dbReference>
<evidence type="ECO:0000256" key="8">
    <source>
        <dbReference type="SAM" id="MobiDB-lite"/>
    </source>
</evidence>
<name>C1GCJ9_PARBD</name>
<feature type="compositionally biased region" description="Acidic residues" evidence="8">
    <location>
        <begin position="550"/>
        <end position="559"/>
    </location>
</feature>
<keyword evidence="4 11" id="KW-0328">Glycosyltransferase</keyword>
<feature type="domain" description="Glutamine amidotransferase type-2" evidence="10">
    <location>
        <begin position="2"/>
        <end position="242"/>
    </location>
</feature>
<dbReference type="SUPFAM" id="SSF56235">
    <property type="entry name" value="N-terminal nucleophile aminohydrolases (Ntn hydrolases)"/>
    <property type="match status" value="1"/>
</dbReference>
<dbReference type="FunCoup" id="C1GCJ9">
    <property type="interactions" value="682"/>
</dbReference>
<proteinExistence type="inferred from homology"/>
<gene>
    <name evidence="11" type="ORF">PADG_04721</name>
</gene>
<keyword evidence="12" id="KW-1185">Reference proteome</keyword>
<dbReference type="InterPro" id="IPR029055">
    <property type="entry name" value="Ntn_hydrolases_N"/>
</dbReference>
<dbReference type="InterPro" id="IPR005854">
    <property type="entry name" value="PurF"/>
</dbReference>
<dbReference type="GO" id="GO:0046083">
    <property type="term" value="P:adenine metabolic process"/>
    <property type="evidence" value="ECO:0007669"/>
    <property type="project" value="EnsemblFungi"/>
</dbReference>
<organism evidence="11 12">
    <name type="scientific">Paracoccidioides brasiliensis (strain Pb18)</name>
    <dbReference type="NCBI Taxonomy" id="502780"/>
    <lineage>
        <taxon>Eukaryota</taxon>
        <taxon>Fungi</taxon>
        <taxon>Dikarya</taxon>
        <taxon>Ascomycota</taxon>
        <taxon>Pezizomycotina</taxon>
        <taxon>Eurotiomycetes</taxon>
        <taxon>Eurotiomycetidae</taxon>
        <taxon>Onygenales</taxon>
        <taxon>Ajellomycetaceae</taxon>
        <taxon>Paracoccidioides</taxon>
    </lineage>
</organism>
<keyword evidence="6" id="KW-0658">Purine biosynthesis</keyword>
<evidence type="ECO:0000256" key="4">
    <source>
        <dbReference type="ARBA" id="ARBA00022676"/>
    </source>
</evidence>
<dbReference type="GeneID" id="22583778"/>
<feature type="signal peptide" evidence="9">
    <location>
        <begin position="1"/>
        <end position="17"/>
    </location>
</feature>
<dbReference type="VEuPathDB" id="FungiDB:PADG_04721"/>
<dbReference type="RefSeq" id="XP_010760345.1">
    <property type="nucleotide sequence ID" value="XM_010762043.1"/>
</dbReference>
<keyword evidence="5 11" id="KW-0808">Transferase</keyword>
<dbReference type="KEGG" id="pbn:PADG_04721"/>
<dbReference type="Pfam" id="PF00156">
    <property type="entry name" value="Pribosyltran"/>
    <property type="match status" value="1"/>
</dbReference>
<dbReference type="HOGENOM" id="CLU_022389_2_1_1"/>
<dbReference type="InterPro" id="IPR029057">
    <property type="entry name" value="PRTase-like"/>
</dbReference>
<keyword evidence="9" id="KW-0732">Signal</keyword>
<evidence type="ECO:0000256" key="5">
    <source>
        <dbReference type="ARBA" id="ARBA00022679"/>
    </source>
</evidence>
<dbReference type="InterPro" id="IPR000836">
    <property type="entry name" value="PRTase_dom"/>
</dbReference>
<dbReference type="EC" id="2.4.2.14" evidence="3"/>
<dbReference type="HAMAP" id="MF_01931">
    <property type="entry name" value="PurF"/>
    <property type="match status" value="1"/>
</dbReference>
<dbReference type="GO" id="GO:0006189">
    <property type="term" value="P:'de novo' IMP biosynthetic process"/>
    <property type="evidence" value="ECO:0007669"/>
    <property type="project" value="UniProtKB-UniPathway"/>
</dbReference>
<dbReference type="Proteomes" id="UP000001628">
    <property type="component" value="Unassembled WGS sequence"/>
</dbReference>
<evidence type="ECO:0000256" key="6">
    <source>
        <dbReference type="ARBA" id="ARBA00022755"/>
    </source>
</evidence>
<feature type="chain" id="PRO_5002909810" description="amidophosphoribosyltransferase" evidence="9">
    <location>
        <begin position="18"/>
        <end position="624"/>
    </location>
</feature>
<dbReference type="InParanoid" id="C1GCJ9"/>
<dbReference type="OrthoDB" id="191723at2759"/>
<protein>
    <recommendedName>
        <fullName evidence="3">amidophosphoribosyltransferase</fullName>
        <ecNumber evidence="3">2.4.2.14</ecNumber>
    </recommendedName>
</protein>
<dbReference type="InterPro" id="IPR017932">
    <property type="entry name" value="GATase_2_dom"/>
</dbReference>